<feature type="domain" description="TtsA-like Glycoside hydrolase family 108" evidence="1">
    <location>
        <begin position="9"/>
        <end position="92"/>
    </location>
</feature>
<dbReference type="CDD" id="cd13926">
    <property type="entry name" value="N-acetylmuramidase_GH108"/>
    <property type="match status" value="1"/>
</dbReference>
<evidence type="ECO:0000313" key="4">
    <source>
        <dbReference type="Proteomes" id="UP000325122"/>
    </source>
</evidence>
<dbReference type="InterPro" id="IPR008565">
    <property type="entry name" value="TtsA-like_GH18_dom"/>
</dbReference>
<dbReference type="InterPro" id="IPR023346">
    <property type="entry name" value="Lysozyme-like_dom_sf"/>
</dbReference>
<keyword evidence="4" id="KW-1185">Reference proteome</keyword>
<dbReference type="Pfam" id="PF09374">
    <property type="entry name" value="PG_binding_3"/>
    <property type="match status" value="1"/>
</dbReference>
<proteinExistence type="predicted"/>
<sequence>MDRFEQALAHVFQVEGGFSDHPSDPGGATNFGITQAVLAAWRGTPVTRDDVRTMTRQEAGEIYKARYWDACRCDELPAGVDAMVFDAAVNHGPRQAALFLQRAVNVTDDGVIGPQTLAAAARLKPADTVCEIAARRMVFYARLNTFPTFGLGWARRLMSVLAAAV</sequence>
<dbReference type="Pfam" id="PF05838">
    <property type="entry name" value="Glyco_hydro_108"/>
    <property type="match status" value="1"/>
</dbReference>
<dbReference type="RefSeq" id="WP_150023586.1">
    <property type="nucleotide sequence ID" value="NZ_VWOJ01000003.1"/>
</dbReference>
<dbReference type="Gene3D" id="1.20.141.10">
    <property type="entry name" value="Chitosanase, subunit A, domain 1"/>
    <property type="match status" value="1"/>
</dbReference>
<feature type="domain" description="Peptidoglycan binding" evidence="2">
    <location>
        <begin position="96"/>
        <end position="157"/>
    </location>
</feature>
<evidence type="ECO:0000259" key="1">
    <source>
        <dbReference type="Pfam" id="PF05838"/>
    </source>
</evidence>
<comment type="caution">
    <text evidence="3">The sequence shown here is derived from an EMBL/GenBank/DDBJ whole genome shotgun (WGS) entry which is preliminary data.</text>
</comment>
<dbReference type="Proteomes" id="UP000325122">
    <property type="component" value="Unassembled WGS sequence"/>
</dbReference>
<name>A0A5M6ZC72_9PROT</name>
<protein>
    <submittedName>
        <fullName evidence="3">Uncharacterized protein</fullName>
    </submittedName>
</protein>
<accession>A0A5M6ZC72</accession>
<evidence type="ECO:0000313" key="3">
    <source>
        <dbReference type="EMBL" id="KAA5802336.1"/>
    </source>
</evidence>
<gene>
    <name evidence="3" type="ORF">F1654_10950</name>
</gene>
<organism evidence="3 4">
    <name type="scientific">Alkalicaulis satelles</name>
    <dbReference type="NCBI Taxonomy" id="2609175"/>
    <lineage>
        <taxon>Bacteria</taxon>
        <taxon>Pseudomonadati</taxon>
        <taxon>Pseudomonadota</taxon>
        <taxon>Alphaproteobacteria</taxon>
        <taxon>Maricaulales</taxon>
        <taxon>Maricaulaceae</taxon>
        <taxon>Alkalicaulis</taxon>
    </lineage>
</organism>
<dbReference type="EMBL" id="VWOJ01000003">
    <property type="protein sequence ID" value="KAA5802336.1"/>
    <property type="molecule type" value="Genomic_DNA"/>
</dbReference>
<evidence type="ECO:0000259" key="2">
    <source>
        <dbReference type="Pfam" id="PF09374"/>
    </source>
</evidence>
<dbReference type="InterPro" id="IPR018537">
    <property type="entry name" value="Peptidoglycan-bd_3"/>
</dbReference>
<dbReference type="SUPFAM" id="SSF53955">
    <property type="entry name" value="Lysozyme-like"/>
    <property type="match status" value="1"/>
</dbReference>
<reference evidence="3 4" key="1">
    <citation type="submission" date="2019-09" db="EMBL/GenBank/DDBJ databases">
        <authorList>
            <person name="Kevbrin V."/>
            <person name="Grouzdev D.S."/>
        </authorList>
    </citation>
    <scope>NUCLEOTIDE SEQUENCE [LARGE SCALE GENOMIC DNA]</scope>
    <source>
        <strain evidence="3 4">G-192</strain>
    </source>
</reference>
<dbReference type="AlphaFoldDB" id="A0A5M6ZC72"/>